<proteinExistence type="predicted"/>
<keyword evidence="1" id="KW-0812">Transmembrane</keyword>
<evidence type="ECO:0000313" key="3">
    <source>
        <dbReference type="EMBL" id="MFD0993360.1"/>
    </source>
</evidence>
<dbReference type="EMBL" id="JBHTJR010000046">
    <property type="protein sequence ID" value="MFD0993360.1"/>
    <property type="molecule type" value="Genomic_DNA"/>
</dbReference>
<feature type="transmembrane region" description="Helical" evidence="1">
    <location>
        <begin position="157"/>
        <end position="178"/>
    </location>
</feature>
<keyword evidence="4" id="KW-1185">Reference proteome</keyword>
<evidence type="ECO:0000256" key="1">
    <source>
        <dbReference type="SAM" id="Phobius"/>
    </source>
</evidence>
<organism evidence="3 4">
    <name type="scientific">Tenacibaculum geojense</name>
    <dbReference type="NCBI Taxonomy" id="915352"/>
    <lineage>
        <taxon>Bacteria</taxon>
        <taxon>Pseudomonadati</taxon>
        <taxon>Bacteroidota</taxon>
        <taxon>Flavobacteriia</taxon>
        <taxon>Flavobacteriales</taxon>
        <taxon>Flavobacteriaceae</taxon>
        <taxon>Tenacibaculum</taxon>
    </lineage>
</organism>
<comment type="caution">
    <text evidence="3">The sequence shown here is derived from an EMBL/GenBank/DDBJ whole genome shotgun (WGS) entry which is preliminary data.</text>
</comment>
<name>A0ABW3JSF5_9FLAO</name>
<keyword evidence="1" id="KW-1133">Transmembrane helix</keyword>
<keyword evidence="3" id="KW-0378">Hydrolase</keyword>
<dbReference type="InterPro" id="IPR003675">
    <property type="entry name" value="Rce1/LyrA-like_dom"/>
</dbReference>
<keyword evidence="1" id="KW-0472">Membrane</keyword>
<dbReference type="GO" id="GO:0016787">
    <property type="term" value="F:hydrolase activity"/>
    <property type="evidence" value="ECO:0007669"/>
    <property type="project" value="UniProtKB-KW"/>
</dbReference>
<feature type="transmembrane region" description="Helical" evidence="1">
    <location>
        <begin position="29"/>
        <end position="51"/>
    </location>
</feature>
<protein>
    <submittedName>
        <fullName evidence="3">CPBP family intramembrane glutamic endopeptidase</fullName>
        <ecNumber evidence="3">3.4.-.-</ecNumber>
    </submittedName>
</protein>
<evidence type="ECO:0000259" key="2">
    <source>
        <dbReference type="Pfam" id="PF02517"/>
    </source>
</evidence>
<reference evidence="4" key="1">
    <citation type="journal article" date="2019" name="Int. J. Syst. Evol. Microbiol.">
        <title>The Global Catalogue of Microorganisms (GCM) 10K type strain sequencing project: providing services to taxonomists for standard genome sequencing and annotation.</title>
        <authorList>
            <consortium name="The Broad Institute Genomics Platform"/>
            <consortium name="The Broad Institute Genome Sequencing Center for Infectious Disease"/>
            <person name="Wu L."/>
            <person name="Ma J."/>
        </authorList>
    </citation>
    <scope>NUCLEOTIDE SEQUENCE [LARGE SCALE GENOMIC DNA]</scope>
    <source>
        <strain evidence="4">CCUG 60527</strain>
    </source>
</reference>
<dbReference type="RefSeq" id="WP_386107546.1">
    <property type="nucleotide sequence ID" value="NZ_JBHTJR010000046.1"/>
</dbReference>
<evidence type="ECO:0000313" key="4">
    <source>
        <dbReference type="Proteomes" id="UP001597062"/>
    </source>
</evidence>
<feature type="transmembrane region" description="Helical" evidence="1">
    <location>
        <begin position="71"/>
        <end position="91"/>
    </location>
</feature>
<feature type="domain" description="CAAX prenyl protease 2/Lysostaphin resistance protein A-like" evidence="2">
    <location>
        <begin position="73"/>
        <end position="170"/>
    </location>
</feature>
<dbReference type="Pfam" id="PF02517">
    <property type="entry name" value="Rce1-like"/>
    <property type="match status" value="1"/>
</dbReference>
<feature type="transmembrane region" description="Helical" evidence="1">
    <location>
        <begin position="130"/>
        <end position="150"/>
    </location>
</feature>
<gene>
    <name evidence="3" type="ORF">ACFQ1U_09105</name>
</gene>
<dbReference type="EC" id="3.4.-.-" evidence="3"/>
<accession>A0ABW3JSF5</accession>
<sequence>MKTTFRELITFIKKPSLTHKSGNSNTFTVFLHIFILSILTGMFFGPILSLIQEMGWVDMENHAMKELMEKTSKLTVFALAVIAAPIIEELIFRAPLTLFKKPLAFKIGFYFLTIAFGLVHLSNFEITNNVIYFAPILVAPQIVLGGYLGFIRVKFGLLYSILLHAAYNAFFILGTFAADLM</sequence>
<dbReference type="Proteomes" id="UP001597062">
    <property type="component" value="Unassembled WGS sequence"/>
</dbReference>
<feature type="transmembrane region" description="Helical" evidence="1">
    <location>
        <begin position="103"/>
        <end position="124"/>
    </location>
</feature>